<dbReference type="AlphaFoldDB" id="H1YIJ7"/>
<dbReference type="InterPro" id="IPR007530">
    <property type="entry name" value="Aminoglycoside_adenylylTfrase"/>
</dbReference>
<dbReference type="OrthoDB" id="741974at2"/>
<dbReference type="RefSeq" id="WP_008506665.1">
    <property type="nucleotide sequence ID" value="NZ_CM001403.1"/>
</dbReference>
<dbReference type="Gene3D" id="1.20.120.330">
    <property type="entry name" value="Nucleotidyltransferases domain 2"/>
    <property type="match status" value="1"/>
</dbReference>
<dbReference type="STRING" id="714943.Mucpa_2441"/>
<dbReference type="InterPro" id="IPR043519">
    <property type="entry name" value="NT_sf"/>
</dbReference>
<keyword evidence="2" id="KW-1185">Reference proteome</keyword>
<gene>
    <name evidence="1" type="ORF">Mucpa_2441</name>
</gene>
<dbReference type="Gene3D" id="3.30.460.10">
    <property type="entry name" value="Beta Polymerase, domain 2"/>
    <property type="match status" value="1"/>
</dbReference>
<reference evidence="1" key="1">
    <citation type="submission" date="2011-09" db="EMBL/GenBank/DDBJ databases">
        <title>The permanent draft genome of Mucilaginibacter paludis DSM 18603.</title>
        <authorList>
            <consortium name="US DOE Joint Genome Institute (JGI-PGF)"/>
            <person name="Lucas S."/>
            <person name="Han J."/>
            <person name="Lapidus A."/>
            <person name="Bruce D."/>
            <person name="Goodwin L."/>
            <person name="Pitluck S."/>
            <person name="Peters L."/>
            <person name="Kyrpides N."/>
            <person name="Mavromatis K."/>
            <person name="Ivanova N."/>
            <person name="Mikhailova N."/>
            <person name="Held B."/>
            <person name="Detter J.C."/>
            <person name="Tapia R."/>
            <person name="Han C."/>
            <person name="Land M."/>
            <person name="Hauser L."/>
            <person name="Markowitz V."/>
            <person name="Cheng J.-F."/>
            <person name="Hugenholtz P."/>
            <person name="Woyke T."/>
            <person name="Wu D."/>
            <person name="Tindall B."/>
            <person name="Brambilla E."/>
            <person name="Klenk H.-P."/>
            <person name="Eisen J.A."/>
        </authorList>
    </citation>
    <scope>NUCLEOTIDE SEQUENCE [LARGE SCALE GENOMIC DNA]</scope>
    <source>
        <strain evidence="1">DSM 18603</strain>
    </source>
</reference>
<evidence type="ECO:0000313" key="1">
    <source>
        <dbReference type="EMBL" id="EHQ26563.1"/>
    </source>
</evidence>
<dbReference type="EMBL" id="CM001403">
    <property type="protein sequence ID" value="EHQ26563.1"/>
    <property type="molecule type" value="Genomic_DNA"/>
</dbReference>
<sequence>MKEDIIKNIKVWADGEVDVKSILIIGSSVRELHKSDKYSDLDLIIFTTDPFKYEKSWTWINEIYKPASYHNGFEISKGTFVKRIFFENEVAVDITFLSSKLMSAIYVYAILKEKANYVLTILRKKKIKEIENQILNFTYYLHRGYHFIVDKNSSEQKVNKIINQCGYKTEYSYELKDFEIVLNRFWQNAYRMAYKISRNELFSAKLEIEPEMKLDLLNIISIYAKHVNGDNYETWHKGKFIEKWADPVIVEKLKSIYGEYNVMSSWRSLKSTTDLFIYISDLLYSSNKFNTINKPQSVFSKWIMEIEQTNTAITN</sequence>
<dbReference type="Pfam" id="PF04439">
    <property type="entry name" value="Adenyl_transf"/>
    <property type="match status" value="1"/>
</dbReference>
<organism evidence="1 2">
    <name type="scientific">Mucilaginibacter paludis DSM 18603</name>
    <dbReference type="NCBI Taxonomy" id="714943"/>
    <lineage>
        <taxon>Bacteria</taxon>
        <taxon>Pseudomonadati</taxon>
        <taxon>Bacteroidota</taxon>
        <taxon>Sphingobacteriia</taxon>
        <taxon>Sphingobacteriales</taxon>
        <taxon>Sphingobacteriaceae</taxon>
        <taxon>Mucilaginibacter</taxon>
    </lineage>
</organism>
<proteinExistence type="predicted"/>
<dbReference type="SUPFAM" id="SSF81631">
    <property type="entry name" value="PAP/OAS1 substrate-binding domain"/>
    <property type="match status" value="1"/>
</dbReference>
<protein>
    <recommendedName>
        <fullName evidence="3">Streptomycin adenylyltransferase</fullName>
    </recommendedName>
</protein>
<accession>H1YIJ7</accession>
<name>H1YIJ7_9SPHI</name>
<dbReference type="HOGENOM" id="CLU_076578_0_0_10"/>
<evidence type="ECO:0008006" key="3">
    <source>
        <dbReference type="Google" id="ProtNLM"/>
    </source>
</evidence>
<evidence type="ECO:0000313" key="2">
    <source>
        <dbReference type="Proteomes" id="UP000002774"/>
    </source>
</evidence>
<dbReference type="SUPFAM" id="SSF81301">
    <property type="entry name" value="Nucleotidyltransferase"/>
    <property type="match status" value="1"/>
</dbReference>
<dbReference type="Proteomes" id="UP000002774">
    <property type="component" value="Chromosome"/>
</dbReference>